<evidence type="ECO:0000313" key="2">
    <source>
        <dbReference type="EMBL" id="MFD0683385.1"/>
    </source>
</evidence>
<dbReference type="PROSITE" id="PS50943">
    <property type="entry name" value="HTH_CROC1"/>
    <property type="match status" value="1"/>
</dbReference>
<keyword evidence="3" id="KW-1185">Reference proteome</keyword>
<dbReference type="RefSeq" id="WP_131757213.1">
    <property type="nucleotide sequence ID" value="NZ_CAACUY010000027.1"/>
</dbReference>
<dbReference type="SUPFAM" id="SSF47413">
    <property type="entry name" value="lambda repressor-like DNA-binding domains"/>
    <property type="match status" value="1"/>
</dbReference>
<evidence type="ECO:0000259" key="1">
    <source>
        <dbReference type="PROSITE" id="PS50943"/>
    </source>
</evidence>
<dbReference type="SMART" id="SM00530">
    <property type="entry name" value="HTH_XRE"/>
    <property type="match status" value="1"/>
</dbReference>
<name>A0ABW2XG83_9ACTN</name>
<dbReference type="Proteomes" id="UP001597063">
    <property type="component" value="Unassembled WGS sequence"/>
</dbReference>
<reference evidence="3" key="1">
    <citation type="journal article" date="2019" name="Int. J. Syst. Evol. Microbiol.">
        <title>The Global Catalogue of Microorganisms (GCM) 10K type strain sequencing project: providing services to taxonomists for standard genome sequencing and annotation.</title>
        <authorList>
            <consortium name="The Broad Institute Genomics Platform"/>
            <consortium name="The Broad Institute Genome Sequencing Center for Infectious Disease"/>
            <person name="Wu L."/>
            <person name="Ma J."/>
        </authorList>
    </citation>
    <scope>NUCLEOTIDE SEQUENCE [LARGE SCALE GENOMIC DNA]</scope>
    <source>
        <strain evidence="3">JCM 9371</strain>
    </source>
</reference>
<dbReference type="InterPro" id="IPR001387">
    <property type="entry name" value="Cro/C1-type_HTH"/>
</dbReference>
<proteinExistence type="predicted"/>
<gene>
    <name evidence="2" type="ORF">ACFQZM_02655</name>
</gene>
<evidence type="ECO:0000313" key="3">
    <source>
        <dbReference type="Proteomes" id="UP001597063"/>
    </source>
</evidence>
<dbReference type="Gene3D" id="1.10.260.40">
    <property type="entry name" value="lambda repressor-like DNA-binding domains"/>
    <property type="match status" value="1"/>
</dbReference>
<protein>
    <submittedName>
        <fullName evidence="2">Helix-turn-helix domain-containing protein</fullName>
    </submittedName>
</protein>
<comment type="caution">
    <text evidence="2">The sequence shown here is derived from an EMBL/GenBank/DDBJ whole genome shotgun (WGS) entry which is preliminary data.</text>
</comment>
<sequence>MALPGNETRRIGENVRAARLYRGMSLEVAAGLVGRTKGWLSRIENGHLRLERRTDISALAEALSVSATDLLGEPTPIVRPENRAYADVVRLREVLLDSSLDDPPDIPARPVNVLADLKQGPILRQRRESDHAALASSLPPVIAELHVHAAQGDERTRIAALRLLVELCAAATSLLRNTGQVDLAWVAADRADRAAHLLDDPVMIGAATFSQAHARRSSSMSRALRESARIADGLQDQLGDDRFAHQVYGMLRLTAALACQLRSEPGAASDQLDEAARVADRVGEHADAWQWFGPANVGAWRTLLAVEASEPEGAVQAADATDPAPLPRGRKAALHLEKGRALAMLDRNLQAVSELRRAEKLDAQLIHHDPMVRDLVADLYDHSSHRDLRGLAWRMNLA</sequence>
<feature type="domain" description="HTH cro/C1-type" evidence="1">
    <location>
        <begin position="15"/>
        <end position="70"/>
    </location>
</feature>
<organism evidence="2 3">
    <name type="scientific">Actinomadura fibrosa</name>
    <dbReference type="NCBI Taxonomy" id="111802"/>
    <lineage>
        <taxon>Bacteria</taxon>
        <taxon>Bacillati</taxon>
        <taxon>Actinomycetota</taxon>
        <taxon>Actinomycetes</taxon>
        <taxon>Streptosporangiales</taxon>
        <taxon>Thermomonosporaceae</taxon>
        <taxon>Actinomadura</taxon>
    </lineage>
</organism>
<dbReference type="InterPro" id="IPR010982">
    <property type="entry name" value="Lambda_DNA-bd_dom_sf"/>
</dbReference>
<accession>A0ABW2XG83</accession>
<dbReference type="EMBL" id="JBHTGP010000002">
    <property type="protein sequence ID" value="MFD0683385.1"/>
    <property type="molecule type" value="Genomic_DNA"/>
</dbReference>
<dbReference type="CDD" id="cd00093">
    <property type="entry name" value="HTH_XRE"/>
    <property type="match status" value="1"/>
</dbReference>
<dbReference type="Pfam" id="PF13560">
    <property type="entry name" value="HTH_31"/>
    <property type="match status" value="1"/>
</dbReference>